<proteinExistence type="predicted"/>
<evidence type="ECO:0000313" key="1">
    <source>
        <dbReference type="EMBL" id="MBF2707988.1"/>
    </source>
</evidence>
<dbReference type="Pfam" id="PF11306">
    <property type="entry name" value="DUF3108"/>
    <property type="match status" value="1"/>
</dbReference>
<dbReference type="RefSeq" id="WP_194311254.1">
    <property type="nucleotide sequence ID" value="NZ_JADHEC010000008.1"/>
</dbReference>
<comment type="caution">
    <text evidence="1">The sequence shown here is derived from an EMBL/GenBank/DDBJ whole genome shotgun (WGS) entry which is preliminary data.</text>
</comment>
<protein>
    <submittedName>
        <fullName evidence="1">Uncharacterized protein</fullName>
    </submittedName>
</protein>
<reference evidence="1" key="1">
    <citation type="submission" date="2020-11" db="EMBL/GenBank/DDBJ databases">
        <title>Genome of Flavobacterium soyangense.</title>
        <authorList>
            <person name="Liu Q."/>
            <person name="Xin Y.-H."/>
        </authorList>
    </citation>
    <scope>NUCLEOTIDE SEQUENCE</scope>
    <source>
        <strain evidence="1">CGMCC 1.13493</strain>
    </source>
</reference>
<dbReference type="AlphaFoldDB" id="A0A930XYM7"/>
<name>A0A930XYM7_9FLAO</name>
<dbReference type="EMBL" id="JADHEC010000008">
    <property type="protein sequence ID" value="MBF2707988.1"/>
    <property type="molecule type" value="Genomic_DNA"/>
</dbReference>
<accession>A0A930XYM7</accession>
<gene>
    <name evidence="1" type="ORF">IR213_05195</name>
</gene>
<organism evidence="1 2">
    <name type="scientific">Flavobacterium soyangense</name>
    <dbReference type="NCBI Taxonomy" id="2023265"/>
    <lineage>
        <taxon>Bacteria</taxon>
        <taxon>Pseudomonadati</taxon>
        <taxon>Bacteroidota</taxon>
        <taxon>Flavobacteriia</taxon>
        <taxon>Flavobacteriales</taxon>
        <taxon>Flavobacteriaceae</taxon>
        <taxon>Flavobacterium</taxon>
    </lineage>
</organism>
<dbReference type="InterPro" id="IPR021457">
    <property type="entry name" value="DUF3108"/>
</dbReference>
<keyword evidence="2" id="KW-1185">Reference proteome</keyword>
<evidence type="ECO:0000313" key="2">
    <source>
        <dbReference type="Proteomes" id="UP000646211"/>
    </source>
</evidence>
<sequence length="259" mass="30546">MNNLIKKITSTFIILLTVMVNAQRKDTLCIRPENLVFKNIKTGNTSYVVYNKKTKESPSERITLIKINVASITHNNTPAIAILQQWDRDTILHTSKTIFKLSDFSTLDQKSYWKRLGYASDFNFETKSINYEGKIPDSVKVKSFEIFDKSFEKYNLNWHSDLVIFTLLPYKENRTFKINFYDPGFGKPEEVFYAITNVESLLNPYGKKVKCWVMEHKIGLKNDYQKFWISQESNEIVKEEDYFNGSYRYKLKVMFSEFD</sequence>
<dbReference type="Proteomes" id="UP000646211">
    <property type="component" value="Unassembled WGS sequence"/>
</dbReference>